<dbReference type="NCBIfam" id="TIGR00755">
    <property type="entry name" value="ksgA"/>
    <property type="match status" value="1"/>
</dbReference>
<dbReference type="AlphaFoldDB" id="A0A3D8J575"/>
<feature type="binding site" evidence="7 8">
    <location>
        <position position="12"/>
    </location>
    <ligand>
        <name>S-adenosyl-L-methionine</name>
        <dbReference type="ChEBI" id="CHEBI:59789"/>
    </ligand>
</feature>
<dbReference type="OrthoDB" id="9814755at2"/>
<dbReference type="PROSITE" id="PS51689">
    <property type="entry name" value="SAM_RNA_A_N6_MT"/>
    <property type="match status" value="1"/>
</dbReference>
<dbReference type="PROSITE" id="PS01131">
    <property type="entry name" value="RRNA_A_DIMETH"/>
    <property type="match status" value="1"/>
</dbReference>
<evidence type="ECO:0000256" key="8">
    <source>
        <dbReference type="PROSITE-ProRule" id="PRU01026"/>
    </source>
</evidence>
<comment type="caution">
    <text evidence="10">The sequence shown here is derived from an EMBL/GenBank/DDBJ whole genome shotgun (WGS) entry which is preliminary data.</text>
</comment>
<feature type="binding site" evidence="7 8">
    <location>
        <position position="109"/>
    </location>
    <ligand>
        <name>S-adenosyl-L-methionine</name>
        <dbReference type="ChEBI" id="CHEBI:59789"/>
    </ligand>
</feature>
<name>A0A3D8J575_9HELI</name>
<dbReference type="Pfam" id="PF00398">
    <property type="entry name" value="RrnaAD"/>
    <property type="match status" value="1"/>
</dbReference>
<evidence type="ECO:0000256" key="6">
    <source>
        <dbReference type="ARBA" id="ARBA00022884"/>
    </source>
</evidence>
<evidence type="ECO:0000313" key="11">
    <source>
        <dbReference type="Proteomes" id="UP000256695"/>
    </source>
</evidence>
<dbReference type="InterPro" id="IPR023165">
    <property type="entry name" value="rRNA_Ade_diMease-like_C"/>
</dbReference>
<evidence type="ECO:0000256" key="5">
    <source>
        <dbReference type="ARBA" id="ARBA00022691"/>
    </source>
</evidence>
<feature type="domain" description="Ribosomal RNA adenine methylase transferase N-terminal" evidence="9">
    <location>
        <begin position="19"/>
        <end position="193"/>
    </location>
</feature>
<dbReference type="SUPFAM" id="SSF53335">
    <property type="entry name" value="S-adenosyl-L-methionine-dependent methyltransferases"/>
    <property type="match status" value="1"/>
</dbReference>
<keyword evidence="2 7" id="KW-0698">rRNA processing</keyword>
<sequence length="262" mass="30251">MQYQAKKKFGQNFLKDKIYVQKIVQSIPNIHKNEKIVEIGVGLGDLSDELLKLYPIKAYEIDSDLCSLLEKKYSDVLESGRFELINQDVLTLERENGWLHNQDYILVSNLPYYVATHIILGVLKDPLCKGFVVMTQKEVAHKFCAKDGDCDFCALSVLTQTLGDARILFDVPANAFEPMPKVTSSVFMVCKNNKTLQLGFEDMLKTAFCSPRKKLFKNLATRYNKDFVKKIFERLKLQENIRAHELSSPIYHQIFEEIKKER</sequence>
<feature type="binding site" evidence="7 8">
    <location>
        <position position="88"/>
    </location>
    <ligand>
        <name>S-adenosyl-L-methionine</name>
        <dbReference type="ChEBI" id="CHEBI:59789"/>
    </ligand>
</feature>
<protein>
    <recommendedName>
        <fullName evidence="7">Ribosomal RNA small subunit methyltransferase A</fullName>
        <ecNumber evidence="7">2.1.1.182</ecNumber>
    </recommendedName>
    <alternativeName>
        <fullName evidence="7">16S rRNA (adenine(1518)-N(6)/adenine(1519)-N(6))-dimethyltransferase</fullName>
    </alternativeName>
    <alternativeName>
        <fullName evidence="7">16S rRNA dimethyladenosine transferase</fullName>
    </alternativeName>
    <alternativeName>
        <fullName evidence="7">16S rRNA dimethylase</fullName>
    </alternativeName>
    <alternativeName>
        <fullName evidence="7">S-adenosylmethionine-6-N', N'-adenosyl(rRNA) dimethyltransferase</fullName>
    </alternativeName>
</protein>
<dbReference type="InterPro" id="IPR011530">
    <property type="entry name" value="rRNA_adenine_dimethylase"/>
</dbReference>
<dbReference type="EC" id="2.1.1.182" evidence="7"/>
<dbReference type="GO" id="GO:0005829">
    <property type="term" value="C:cytosol"/>
    <property type="evidence" value="ECO:0007669"/>
    <property type="project" value="TreeGrafter"/>
</dbReference>
<dbReference type="Gene3D" id="3.40.50.150">
    <property type="entry name" value="Vaccinia Virus protein VP39"/>
    <property type="match status" value="1"/>
</dbReference>
<comment type="function">
    <text evidence="7">Specifically dimethylates two adjacent adenosines (A1518 and A1519) in the loop of a conserved hairpin near the 3'-end of 16S rRNA in the 30S particle. May play a critical role in biogenesis of 30S subunits.</text>
</comment>
<reference evidence="10 11" key="1">
    <citation type="submission" date="2018-04" db="EMBL/GenBank/DDBJ databases">
        <title>Novel Campyloabacter and Helicobacter Species and Strains.</title>
        <authorList>
            <person name="Mannion A.J."/>
            <person name="Shen Z."/>
            <person name="Fox J.G."/>
        </authorList>
    </citation>
    <scope>NUCLEOTIDE SEQUENCE [LARGE SCALE GENOMIC DNA]</scope>
    <source>
        <strain evidence="10 11">MIT 04-9362</strain>
    </source>
</reference>
<feature type="binding site" evidence="7 8">
    <location>
        <position position="40"/>
    </location>
    <ligand>
        <name>S-adenosyl-L-methionine</name>
        <dbReference type="ChEBI" id="CHEBI:59789"/>
    </ligand>
</feature>
<evidence type="ECO:0000256" key="2">
    <source>
        <dbReference type="ARBA" id="ARBA00022552"/>
    </source>
</evidence>
<proteinExistence type="inferred from homology"/>
<dbReference type="InterPro" id="IPR020598">
    <property type="entry name" value="rRNA_Ade_methylase_Trfase_N"/>
</dbReference>
<feature type="binding site" evidence="7 8">
    <location>
        <position position="14"/>
    </location>
    <ligand>
        <name>S-adenosyl-L-methionine</name>
        <dbReference type="ChEBI" id="CHEBI:59789"/>
    </ligand>
</feature>
<dbReference type="InterPro" id="IPR020596">
    <property type="entry name" value="rRNA_Ade_Mease_Trfase_CS"/>
</dbReference>
<dbReference type="HAMAP" id="MF_00607">
    <property type="entry name" value="16SrRNA_methyltr_A"/>
    <property type="match status" value="1"/>
</dbReference>
<organism evidence="10 11">
    <name type="scientific">Helicobacter anseris</name>
    <dbReference type="NCBI Taxonomy" id="375926"/>
    <lineage>
        <taxon>Bacteria</taxon>
        <taxon>Pseudomonadati</taxon>
        <taxon>Campylobacterota</taxon>
        <taxon>Epsilonproteobacteria</taxon>
        <taxon>Campylobacterales</taxon>
        <taxon>Helicobacteraceae</taxon>
        <taxon>Helicobacter</taxon>
    </lineage>
</organism>
<keyword evidence="6 7" id="KW-0694">RNA-binding</keyword>
<comment type="subcellular location">
    <subcellularLocation>
        <location evidence="7">Cytoplasm</location>
    </subcellularLocation>
</comment>
<keyword evidence="11" id="KW-1185">Reference proteome</keyword>
<accession>A0A3D8J575</accession>
<comment type="similarity">
    <text evidence="7">Belongs to the class I-like SAM-binding methyltransferase superfamily. rRNA adenine N(6)-methyltransferase family. RsmA subfamily.</text>
</comment>
<keyword evidence="5 7" id="KW-0949">S-adenosyl-L-methionine</keyword>
<evidence type="ECO:0000259" key="9">
    <source>
        <dbReference type="SMART" id="SM00650"/>
    </source>
</evidence>
<keyword evidence="1 7" id="KW-0963">Cytoplasm</keyword>
<dbReference type="EMBL" id="NXLX01000017">
    <property type="protein sequence ID" value="RDU72649.1"/>
    <property type="molecule type" value="Genomic_DNA"/>
</dbReference>
<evidence type="ECO:0000313" key="10">
    <source>
        <dbReference type="EMBL" id="RDU72649.1"/>
    </source>
</evidence>
<dbReference type="PANTHER" id="PTHR11727">
    <property type="entry name" value="DIMETHYLADENOSINE TRANSFERASE"/>
    <property type="match status" value="1"/>
</dbReference>
<comment type="catalytic activity">
    <reaction evidence="7">
        <text>adenosine(1518)/adenosine(1519) in 16S rRNA + 4 S-adenosyl-L-methionine = N(6)-dimethyladenosine(1518)/N(6)-dimethyladenosine(1519) in 16S rRNA + 4 S-adenosyl-L-homocysteine + 4 H(+)</text>
        <dbReference type="Rhea" id="RHEA:19609"/>
        <dbReference type="Rhea" id="RHEA-COMP:10232"/>
        <dbReference type="Rhea" id="RHEA-COMP:10233"/>
        <dbReference type="ChEBI" id="CHEBI:15378"/>
        <dbReference type="ChEBI" id="CHEBI:57856"/>
        <dbReference type="ChEBI" id="CHEBI:59789"/>
        <dbReference type="ChEBI" id="CHEBI:74411"/>
        <dbReference type="ChEBI" id="CHEBI:74493"/>
        <dbReference type="EC" id="2.1.1.182"/>
    </reaction>
</comment>
<keyword evidence="4 7" id="KW-0808">Transferase</keyword>
<dbReference type="InterPro" id="IPR001737">
    <property type="entry name" value="KsgA/Erm"/>
</dbReference>
<dbReference type="RefSeq" id="WP_115579407.1">
    <property type="nucleotide sequence ID" value="NZ_NXLX01000017.1"/>
</dbReference>
<evidence type="ECO:0000256" key="3">
    <source>
        <dbReference type="ARBA" id="ARBA00022603"/>
    </source>
</evidence>
<evidence type="ECO:0000256" key="1">
    <source>
        <dbReference type="ARBA" id="ARBA00022490"/>
    </source>
</evidence>
<dbReference type="Gene3D" id="1.10.8.100">
    <property type="entry name" value="Ribosomal RNA adenine dimethylase-like, domain 2"/>
    <property type="match status" value="1"/>
</dbReference>
<evidence type="ECO:0000256" key="7">
    <source>
        <dbReference type="HAMAP-Rule" id="MF_00607"/>
    </source>
</evidence>
<gene>
    <name evidence="7" type="primary">rsmA</name>
    <name evidence="7" type="synonym">ksgA</name>
    <name evidence="10" type="ORF">CQA57_06395</name>
</gene>
<feature type="binding site" evidence="7 8">
    <location>
        <position position="60"/>
    </location>
    <ligand>
        <name>S-adenosyl-L-methionine</name>
        <dbReference type="ChEBI" id="CHEBI:59789"/>
    </ligand>
</feature>
<dbReference type="Proteomes" id="UP000256695">
    <property type="component" value="Unassembled WGS sequence"/>
</dbReference>
<evidence type="ECO:0000256" key="4">
    <source>
        <dbReference type="ARBA" id="ARBA00022679"/>
    </source>
</evidence>
<dbReference type="GO" id="GO:0052908">
    <property type="term" value="F:16S rRNA (adenine(1518)-N(6)/adenine(1519)-N(6))-dimethyltransferase activity"/>
    <property type="evidence" value="ECO:0007669"/>
    <property type="project" value="UniProtKB-EC"/>
</dbReference>
<dbReference type="InterPro" id="IPR029063">
    <property type="entry name" value="SAM-dependent_MTases_sf"/>
</dbReference>
<dbReference type="SMART" id="SM00650">
    <property type="entry name" value="rADc"/>
    <property type="match status" value="1"/>
</dbReference>
<dbReference type="GO" id="GO:0003723">
    <property type="term" value="F:RNA binding"/>
    <property type="evidence" value="ECO:0007669"/>
    <property type="project" value="UniProtKB-UniRule"/>
</dbReference>
<keyword evidence="3 7" id="KW-0489">Methyltransferase</keyword>
<dbReference type="PANTHER" id="PTHR11727:SF7">
    <property type="entry name" value="DIMETHYLADENOSINE TRANSFERASE-RELATED"/>
    <property type="match status" value="1"/>
</dbReference>